<dbReference type="Proteomes" id="UP000386466">
    <property type="component" value="Unassembled WGS sequence"/>
</dbReference>
<feature type="non-terminal residue" evidence="2">
    <location>
        <position position="80"/>
    </location>
</feature>
<dbReference type="Pfam" id="PF02161">
    <property type="entry name" value="Prog_receptor"/>
    <property type="match status" value="1"/>
</dbReference>
<evidence type="ECO:0000313" key="3">
    <source>
        <dbReference type="Proteomes" id="UP000386466"/>
    </source>
</evidence>
<feature type="region of interest" description="Disordered" evidence="1">
    <location>
        <begin position="59"/>
        <end position="80"/>
    </location>
</feature>
<organism evidence="2 3">
    <name type="scientific">Lynx pardinus</name>
    <name type="common">Iberian lynx</name>
    <name type="synonym">Felis pardina</name>
    <dbReference type="NCBI Taxonomy" id="191816"/>
    <lineage>
        <taxon>Eukaryota</taxon>
        <taxon>Metazoa</taxon>
        <taxon>Chordata</taxon>
        <taxon>Craniata</taxon>
        <taxon>Vertebrata</taxon>
        <taxon>Euteleostomi</taxon>
        <taxon>Mammalia</taxon>
        <taxon>Eutheria</taxon>
        <taxon>Laurasiatheria</taxon>
        <taxon>Carnivora</taxon>
        <taxon>Feliformia</taxon>
        <taxon>Felidae</taxon>
        <taxon>Felinae</taxon>
        <taxon>Lynx</taxon>
    </lineage>
</organism>
<dbReference type="EMBL" id="CAAGRJ010034068">
    <property type="protein sequence ID" value="VFV43488.1"/>
    <property type="molecule type" value="Genomic_DNA"/>
</dbReference>
<dbReference type="GO" id="GO:0005496">
    <property type="term" value="F:steroid binding"/>
    <property type="evidence" value="ECO:0007669"/>
    <property type="project" value="InterPro"/>
</dbReference>
<dbReference type="InterPro" id="IPR000128">
    <property type="entry name" value="Progest_rcpt"/>
</dbReference>
<reference evidence="2 3" key="1">
    <citation type="submission" date="2019-01" db="EMBL/GenBank/DDBJ databases">
        <authorList>
            <person name="Alioto T."/>
            <person name="Alioto T."/>
        </authorList>
    </citation>
    <scope>NUCLEOTIDE SEQUENCE [LARGE SCALE GENOMIC DNA]</scope>
</reference>
<dbReference type="GO" id="GO:0005634">
    <property type="term" value="C:nucleus"/>
    <property type="evidence" value="ECO:0007669"/>
    <property type="project" value="InterPro"/>
</dbReference>
<dbReference type="GO" id="GO:0003677">
    <property type="term" value="F:DNA binding"/>
    <property type="evidence" value="ECO:0007669"/>
    <property type="project" value="InterPro"/>
</dbReference>
<proteinExistence type="predicted"/>
<protein>
    <submittedName>
        <fullName evidence="2">Progesterone receptor</fullName>
    </submittedName>
</protein>
<feature type="compositionally biased region" description="Basic and acidic residues" evidence="1">
    <location>
        <begin position="1"/>
        <end position="10"/>
    </location>
</feature>
<keyword evidence="3" id="KW-1185">Reference proteome</keyword>
<gene>
    <name evidence="2" type="ORF">LYPA_23C022661</name>
</gene>
<dbReference type="AlphaFoldDB" id="A0A485PGK8"/>
<sequence>MTELKAKEPQAPHVAGAAPSSTLLGAPLLGLRDAGPFQKSQTSNSSPVVSAIPISLDPLLFPRPCQGQDPDPKTQDQQPL</sequence>
<name>A0A485PGK8_LYNPA</name>
<accession>A0A485PGK8</accession>
<feature type="region of interest" description="Disordered" evidence="1">
    <location>
        <begin position="1"/>
        <end position="20"/>
    </location>
</feature>
<keyword evidence="2" id="KW-0675">Receptor</keyword>
<evidence type="ECO:0000256" key="1">
    <source>
        <dbReference type="SAM" id="MobiDB-lite"/>
    </source>
</evidence>
<evidence type="ECO:0000313" key="2">
    <source>
        <dbReference type="EMBL" id="VFV43488.1"/>
    </source>
</evidence>
<dbReference type="GO" id="GO:0003707">
    <property type="term" value="F:nuclear steroid receptor activity"/>
    <property type="evidence" value="ECO:0007669"/>
    <property type="project" value="InterPro"/>
</dbReference>